<dbReference type="eggNOG" id="COG1940">
    <property type="taxonomic scope" value="Bacteria"/>
</dbReference>
<evidence type="ECO:0000259" key="2">
    <source>
        <dbReference type="Pfam" id="PF01047"/>
    </source>
</evidence>
<dbReference type="InterPro" id="IPR036388">
    <property type="entry name" value="WH-like_DNA-bd_sf"/>
</dbReference>
<dbReference type="Gene3D" id="1.10.10.10">
    <property type="entry name" value="Winged helix-like DNA-binding domain superfamily/Winged helix DNA-binding domain"/>
    <property type="match status" value="1"/>
</dbReference>
<dbReference type="InterPro" id="IPR000600">
    <property type="entry name" value="ROK"/>
</dbReference>
<gene>
    <name evidence="3" type="ORF">BMOU_0309</name>
</gene>
<accession>W4NB35</accession>
<dbReference type="PANTHER" id="PTHR18964">
    <property type="entry name" value="ROK (REPRESSOR, ORF, KINASE) FAMILY"/>
    <property type="match status" value="1"/>
</dbReference>
<dbReference type="Pfam" id="PF01047">
    <property type="entry name" value="MarR"/>
    <property type="match status" value="1"/>
</dbReference>
<dbReference type="InterPro" id="IPR011991">
    <property type="entry name" value="ArsR-like_HTH"/>
</dbReference>
<comment type="similarity">
    <text evidence="1">Belongs to the ROK (NagC/XylR) family.</text>
</comment>
<comment type="caution">
    <text evidence="3">The sequence shown here is derived from an EMBL/GenBank/DDBJ whole genome shotgun (WGS) entry which is preliminary data.</text>
</comment>
<sequence>MARRTNGSQTSLRRANKANLLESIHKFGAMTQVELAEITGLSTGTVSTQVHQLVEEGKLETHNTIRNGRRATLVALSHEQGLGVGLSITRRDLLLVIIDYSKNIIAEHRLPLPPKHKADTTLERAIRLINETLENAGTDASEIVGIGVALGAPVDFRAQTAAVPGILPGWDGIDIHTPLTTAFHVPVMIDNDANAAAICEARMGAALGKQNFVYIGTNDGVGSGIMVNGDIMHGVTGLAGEIGHIQVDPLGSICSCGNRGCLNTIVDEARLVSLLSVTHGNMTMEDLVQTANAGDPGCRRVIADAAVRIGTVASDLCISVDPEMVVVGGSLSMSGDTFIEPFSETLQRLLFPNALTPIQVLAAQHPNSGSALGAAIMVIELAEKKKTASKLKQLRQGDR</sequence>
<dbReference type="EMBL" id="AZMV01000001">
    <property type="protein sequence ID" value="ETY72292.1"/>
    <property type="molecule type" value="Genomic_DNA"/>
</dbReference>
<dbReference type="PATRIC" id="fig|1435051.3.peg.303"/>
<dbReference type="Pfam" id="PF00480">
    <property type="entry name" value="ROK"/>
    <property type="match status" value="1"/>
</dbReference>
<name>W4NB35_9BIFI</name>
<keyword evidence="4" id="KW-1185">Reference proteome</keyword>
<feature type="domain" description="HTH marR-type" evidence="2">
    <location>
        <begin position="19"/>
        <end position="57"/>
    </location>
</feature>
<dbReference type="PANTHER" id="PTHR18964:SF173">
    <property type="entry name" value="GLUCOKINASE"/>
    <property type="match status" value="1"/>
</dbReference>
<dbReference type="Gene3D" id="3.30.420.40">
    <property type="match status" value="2"/>
</dbReference>
<dbReference type="OrthoDB" id="3189808at2"/>
<dbReference type="Proteomes" id="UP000019155">
    <property type="component" value="Unassembled WGS sequence"/>
</dbReference>
<dbReference type="SUPFAM" id="SSF46785">
    <property type="entry name" value="Winged helix' DNA-binding domain"/>
    <property type="match status" value="1"/>
</dbReference>
<dbReference type="STRING" id="1435051.BMOU_0309"/>
<dbReference type="CDD" id="cd00090">
    <property type="entry name" value="HTH_ARSR"/>
    <property type="match status" value="1"/>
</dbReference>
<reference evidence="3 4" key="1">
    <citation type="journal article" date="2014" name="Genome Announc.">
        <title>The Genome Sequence of Bifidobacterium moukalabense DSM 27321 Highlights the Close Phylogenetic Relatedness with the Bifidobacterium dentium Taxon.</title>
        <authorList>
            <person name="Lugli G.A."/>
            <person name="Duranti S."/>
            <person name="Milani C."/>
            <person name="Turroni F."/>
            <person name="Viappiani A."/>
            <person name="Mangifesta M."/>
            <person name="van Sinderen D."/>
            <person name="Ventura M."/>
        </authorList>
    </citation>
    <scope>NUCLEOTIDE SEQUENCE [LARGE SCALE GENOMIC DNA]</scope>
    <source>
        <strain evidence="3 4">DSM 27321</strain>
    </source>
</reference>
<evidence type="ECO:0000313" key="3">
    <source>
        <dbReference type="EMBL" id="ETY72292.1"/>
    </source>
</evidence>
<dbReference type="RefSeq" id="WP_051428851.1">
    <property type="nucleotide sequence ID" value="NZ_AZMV01000001.1"/>
</dbReference>
<evidence type="ECO:0000256" key="1">
    <source>
        <dbReference type="ARBA" id="ARBA00006479"/>
    </source>
</evidence>
<dbReference type="InterPro" id="IPR043129">
    <property type="entry name" value="ATPase_NBD"/>
</dbReference>
<evidence type="ECO:0000313" key="4">
    <source>
        <dbReference type="Proteomes" id="UP000019155"/>
    </source>
</evidence>
<dbReference type="InterPro" id="IPR000835">
    <property type="entry name" value="HTH_MarR-typ"/>
</dbReference>
<dbReference type="AlphaFoldDB" id="W4NB35"/>
<protein>
    <submittedName>
        <fullName evidence="3">N-acetylglucosamine repressor</fullName>
    </submittedName>
</protein>
<dbReference type="SUPFAM" id="SSF53067">
    <property type="entry name" value="Actin-like ATPase domain"/>
    <property type="match status" value="1"/>
</dbReference>
<proteinExistence type="inferred from homology"/>
<organism evidence="3 4">
    <name type="scientific">Bifidobacterium moukalabense DSM 27321</name>
    <dbReference type="NCBI Taxonomy" id="1435051"/>
    <lineage>
        <taxon>Bacteria</taxon>
        <taxon>Bacillati</taxon>
        <taxon>Actinomycetota</taxon>
        <taxon>Actinomycetes</taxon>
        <taxon>Bifidobacteriales</taxon>
        <taxon>Bifidobacteriaceae</taxon>
        <taxon>Bifidobacterium</taxon>
    </lineage>
</organism>
<dbReference type="InterPro" id="IPR036390">
    <property type="entry name" value="WH_DNA-bd_sf"/>
</dbReference>